<dbReference type="Gene3D" id="1.10.1200.10">
    <property type="entry name" value="ACP-like"/>
    <property type="match status" value="1"/>
</dbReference>
<dbReference type="Gene3D" id="3.40.366.10">
    <property type="entry name" value="Malonyl-Coenzyme A Acyl Carrier Protein, domain 2"/>
    <property type="match status" value="1"/>
</dbReference>
<dbReference type="Pfam" id="PF00698">
    <property type="entry name" value="Acyl_transf_1"/>
    <property type="match status" value="1"/>
</dbReference>
<dbReference type="InterPro" id="IPR018201">
    <property type="entry name" value="Ketoacyl_synth_AS"/>
</dbReference>
<proteinExistence type="predicted"/>
<dbReference type="InterPro" id="IPR049552">
    <property type="entry name" value="PKS_DH_N"/>
</dbReference>
<feature type="domain" description="Ketosynthase family 3 (KS3)" evidence="7">
    <location>
        <begin position="4"/>
        <end position="427"/>
    </location>
</feature>
<dbReference type="SUPFAM" id="SSF55048">
    <property type="entry name" value="Probable ACP-binding domain of malonyl-CoA ACP transacylase"/>
    <property type="match status" value="1"/>
</dbReference>
<dbReference type="SUPFAM" id="SSF50129">
    <property type="entry name" value="GroES-like"/>
    <property type="match status" value="1"/>
</dbReference>
<dbReference type="Pfam" id="PF16197">
    <property type="entry name" value="KAsynt_C_assoc"/>
    <property type="match status" value="1"/>
</dbReference>
<dbReference type="InterPro" id="IPR020841">
    <property type="entry name" value="PKS_Beta-ketoAc_synthase_dom"/>
</dbReference>
<dbReference type="SMART" id="SM00829">
    <property type="entry name" value="PKS_ER"/>
    <property type="match status" value="1"/>
</dbReference>
<dbReference type="InterPro" id="IPR036736">
    <property type="entry name" value="ACP-like_sf"/>
</dbReference>
<dbReference type="Gene3D" id="3.30.70.3290">
    <property type="match status" value="1"/>
</dbReference>
<dbReference type="InterPro" id="IPR006162">
    <property type="entry name" value="Ppantetheine_attach_site"/>
</dbReference>
<dbReference type="InterPro" id="IPR020806">
    <property type="entry name" value="PKS_PP-bd"/>
</dbReference>
<dbReference type="InterPro" id="IPR014030">
    <property type="entry name" value="Ketoacyl_synth_N"/>
</dbReference>
<dbReference type="RefSeq" id="WP_377851418.1">
    <property type="nucleotide sequence ID" value="NZ_JBHLZU010000008.1"/>
</dbReference>
<dbReference type="InterPro" id="IPR001227">
    <property type="entry name" value="Ac_transferase_dom_sf"/>
</dbReference>
<dbReference type="InterPro" id="IPR050091">
    <property type="entry name" value="PKS_NRPS_Biosynth_Enz"/>
</dbReference>
<feature type="active site" description="Proton acceptor; for dehydratase activity" evidence="5">
    <location>
        <position position="883"/>
    </location>
</feature>
<dbReference type="Pfam" id="PF02801">
    <property type="entry name" value="Ketoacyl-synt_C"/>
    <property type="match status" value="1"/>
</dbReference>
<keyword evidence="1" id="KW-0596">Phosphopantetheine</keyword>
<dbReference type="PROSITE" id="PS00012">
    <property type="entry name" value="PHOSPHOPANTETHEINE"/>
    <property type="match status" value="1"/>
</dbReference>
<evidence type="ECO:0000259" key="6">
    <source>
        <dbReference type="PROSITE" id="PS50075"/>
    </source>
</evidence>
<dbReference type="InterPro" id="IPR014043">
    <property type="entry name" value="Acyl_transferase_dom"/>
</dbReference>
<feature type="region of interest" description="N-terminal hotdog fold" evidence="5">
    <location>
        <begin position="834"/>
        <end position="968"/>
    </location>
</feature>
<dbReference type="InterPro" id="IPR020807">
    <property type="entry name" value="PKS_DH"/>
</dbReference>
<keyword evidence="3" id="KW-0808">Transferase</keyword>
<dbReference type="Pfam" id="PF14765">
    <property type="entry name" value="PS-DH"/>
    <property type="match status" value="1"/>
</dbReference>
<dbReference type="Gene3D" id="3.90.180.10">
    <property type="entry name" value="Medium-chain alcohol dehydrogenases, catalytic domain"/>
    <property type="match status" value="1"/>
</dbReference>
<dbReference type="CDD" id="cd00833">
    <property type="entry name" value="PKS"/>
    <property type="match status" value="1"/>
</dbReference>
<dbReference type="InterPro" id="IPR013968">
    <property type="entry name" value="PKS_KR"/>
</dbReference>
<dbReference type="Pfam" id="PF00109">
    <property type="entry name" value="ketoacyl-synt"/>
    <property type="match status" value="1"/>
</dbReference>
<dbReference type="EMBL" id="JBHLZU010000008">
    <property type="protein sequence ID" value="MFB9904225.1"/>
    <property type="molecule type" value="Genomic_DNA"/>
</dbReference>
<feature type="domain" description="PKS/mFAS DH" evidence="8">
    <location>
        <begin position="834"/>
        <end position="1120"/>
    </location>
</feature>
<dbReference type="SMART" id="SM00827">
    <property type="entry name" value="PKS_AT"/>
    <property type="match status" value="1"/>
</dbReference>
<dbReference type="InterPro" id="IPR020843">
    <property type="entry name" value="ER"/>
</dbReference>
<evidence type="ECO:0000256" key="1">
    <source>
        <dbReference type="ARBA" id="ARBA00022450"/>
    </source>
</evidence>
<dbReference type="InterPro" id="IPR057326">
    <property type="entry name" value="KR_dom"/>
</dbReference>
<feature type="domain" description="Carrier" evidence="6">
    <location>
        <begin position="1810"/>
        <end position="1882"/>
    </location>
</feature>
<feature type="region of interest" description="C-terminal hotdog fold" evidence="5">
    <location>
        <begin position="982"/>
        <end position="1120"/>
    </location>
</feature>
<dbReference type="InterPro" id="IPR049551">
    <property type="entry name" value="PKS_DH_C"/>
</dbReference>
<comment type="caution">
    <text evidence="9">The sequence shown here is derived from an EMBL/GenBank/DDBJ whole genome shotgun (WGS) entry which is preliminary data.</text>
</comment>
<keyword evidence="4" id="KW-0511">Multifunctional enzyme</keyword>
<dbReference type="Gene3D" id="3.40.50.11460">
    <property type="match status" value="1"/>
</dbReference>
<dbReference type="Gene3D" id="3.40.50.720">
    <property type="entry name" value="NAD(P)-binding Rossmann-like Domain"/>
    <property type="match status" value="2"/>
</dbReference>
<evidence type="ECO:0000256" key="3">
    <source>
        <dbReference type="ARBA" id="ARBA00022679"/>
    </source>
</evidence>
<dbReference type="SUPFAM" id="SSF53901">
    <property type="entry name" value="Thiolase-like"/>
    <property type="match status" value="1"/>
</dbReference>
<dbReference type="PROSITE" id="PS52004">
    <property type="entry name" value="KS3_2"/>
    <property type="match status" value="1"/>
</dbReference>
<dbReference type="InterPro" id="IPR011032">
    <property type="entry name" value="GroES-like_sf"/>
</dbReference>
<keyword evidence="2" id="KW-0597">Phosphoprotein</keyword>
<dbReference type="InterPro" id="IPR036291">
    <property type="entry name" value="NAD(P)-bd_dom_sf"/>
</dbReference>
<dbReference type="PROSITE" id="PS52019">
    <property type="entry name" value="PKS_MFAS_DH"/>
    <property type="match status" value="1"/>
</dbReference>
<evidence type="ECO:0000256" key="5">
    <source>
        <dbReference type="PROSITE-ProRule" id="PRU01363"/>
    </source>
</evidence>
<dbReference type="SMART" id="SM00826">
    <property type="entry name" value="PKS_DH"/>
    <property type="match status" value="1"/>
</dbReference>
<accession>A0ABV5ZTK5</accession>
<dbReference type="InterPro" id="IPR016039">
    <property type="entry name" value="Thiolase-like"/>
</dbReference>
<dbReference type="InterPro" id="IPR016036">
    <property type="entry name" value="Malonyl_transacylase_ACP-bd"/>
</dbReference>
<dbReference type="CDD" id="cd05195">
    <property type="entry name" value="enoyl_red"/>
    <property type="match status" value="1"/>
</dbReference>
<dbReference type="Pfam" id="PF00550">
    <property type="entry name" value="PP-binding"/>
    <property type="match status" value="1"/>
</dbReference>
<dbReference type="InterPro" id="IPR042104">
    <property type="entry name" value="PKS_dehydratase_sf"/>
</dbReference>
<evidence type="ECO:0000259" key="8">
    <source>
        <dbReference type="PROSITE" id="PS52019"/>
    </source>
</evidence>
<evidence type="ECO:0000259" key="7">
    <source>
        <dbReference type="PROSITE" id="PS52004"/>
    </source>
</evidence>
<dbReference type="SUPFAM" id="SSF51735">
    <property type="entry name" value="NAD(P)-binding Rossmann-fold domains"/>
    <property type="match status" value="3"/>
</dbReference>
<dbReference type="Pfam" id="PF21089">
    <property type="entry name" value="PKS_DH_N"/>
    <property type="match status" value="1"/>
</dbReference>
<dbReference type="SMART" id="SM00823">
    <property type="entry name" value="PKS_PP"/>
    <property type="match status" value="1"/>
</dbReference>
<dbReference type="PROSITE" id="PS00606">
    <property type="entry name" value="KS3_1"/>
    <property type="match status" value="1"/>
</dbReference>
<dbReference type="InterPro" id="IPR014031">
    <property type="entry name" value="Ketoacyl_synth_C"/>
</dbReference>
<sequence length="1882" mass="199980">MIDVNQVAVVGIGCRFANADGPDEYWRLLRDGLDVVREIPDNRFPIEFYFDPDPDAVGRTYSRWGGFLDDIAGFDAAFFGISPREAERMDPQQRHLLEVAWDALNDAGIAPSTIEGTRTGVFIGEIAVNYADLASRLPDLDVYAVTGTARSVLAGRLSFALDARGPSISVDTACSSSLVALHLAYRSVRDGESELAIAGGTNVVLLPDESIAYCRGRMLARDGRCKFADASGDGFVRSDGVGVVVLKPLSRAVSDGDRVYAVIVGSATNSDGRSSGYLLTPSQDGQVAMMRAALADAGLDAQQLDYVEAHGTGTRVGDAVELRALAEVLGAGRAPDRPCLVGSSKTNIGHAEGAAGVAGLIKTVLSLHNRQIPASLHMHEPNAALDWEQAGLAVPTTTVPWPREDRAIAGVSAFGIAGSNAHVVLASTDAPRPQPQPASDSLVLPISAADPVALRVLAGDYARLLHDIDPADVPGMCAAAAQRRDHHPYRLAVSGHDATQLAGAVLAAQSPSGAVDETPRVAFVFPGQGSQWPGMGRDLLDTEPVFRDALRYCAEAISDHAGWSLLDVLADDTPDALSDLDVVQPALWAMQVSLAALWRSWGVEPDVVIGHSMGEVAAAYVAGALDLSDAAKVICLRSRLARQVSGTGAMAVVGLPSAEMAQLVDGDLSIAAHNSPSTTVISGPTDRVRAAVDGLTDRGLFAHLVRVDFASHSPSMDPIREQLLKALADIQPRTAQVRFHSTVRGGDLDGTELDARYWADNLRQPVLFADAIAAETQRCGVFLEISPHPVLTDAITDCGATRALGSLMRGEPGQAALHARLAELYTDGVTIDWHGVYGGRAPHHDLPCYPWQHQRYWLPEMPAATPAAGAPMTAEAAHYLVEHRVQGESILPGMVTVDLALQAAHHEFGTGPVELSDIRFLAPLRLTDDPPQMRTELDNGRFTVSGQDADGSWITLTTGSVGPVTSGVPVTVDPDIWKARCTARLDVEDFYAEHRAQGNDWGPSFQGITELWRGNGEVLAMLDLPPHLRNEVKAHPFHPALLDACGQVAAALIRGPFVGESIARVRWYGCPGSSVIAHLDDQHDDGVSFGGNLWITAPQGTPLMEIHGLRSRLLNGEQRTSGSNWLHEVRWRPLSAASAPSAQQTRRWLVIGDDLPLRDRLAGVVDTEIGAADDYLGVIFTTRGEQACSDLVELVRTLDKRVGATRLWVITRGSQAVIESDTVPMPEAATLWGLVRTVMVEHPGLDATAIDLPVEPTETDFAALVNELVLPVGEHQIALREGRRYAARLVACPPHAGIAPQPGPGQVRIAVTTASGGPGLWSCVGTVTDVGPGVRTPTRGDVVLALGSTRVGSSVLVEAALTVPTPDGLTPAEAVTLPHTYVPALHGLRDLAGLRAGETVLIHPATGSQAIAAMHVARLVGATVVASRADSAEERALLGWAGIGEPSDHVDVVFTTTGAPVPSGGRCVQLSGQAPSTWPPNASYHRVDIASLPARHLSVLLHEVLALVHRGELHPLPFRQTPARVVVGIDRREPACLITGGLGDLGVVVADLLIDRGARHLLLVGRSPVPTHRTATVNRWRDRGVDVEYHTLDVADEPALRTILDRPICGVVHAAGIGMHTPVTDLSADEIREVLRPKLQGAAALHHVLADRPLDFFVLFSSAAAVLPSPLLGAYAAANAWLDALALHRCARGLPTLSIGWGFWETGMAVRLNGPGQLRVPSGLASFTPARGAAVLGQLLDRGVTGHIVATPADWPTYANTYPDQSTRSLLAELAPSVKQDVYIPRARMTPTLEQTPLTAGEHSQVITASEGCDRVGQLVAAVLRLSPESLDHRRPLNKLGMDSLMAAEIRTRVKNEYGVDIPMLKLLKGASIEDVTAALSR</sequence>
<dbReference type="PANTHER" id="PTHR43775:SF37">
    <property type="entry name" value="SI:DKEY-61P9.11"/>
    <property type="match status" value="1"/>
</dbReference>
<dbReference type="InterPro" id="IPR032821">
    <property type="entry name" value="PKS_assoc"/>
</dbReference>
<protein>
    <submittedName>
        <fullName evidence="9">SDR family NAD(P)-dependent oxidoreductase</fullName>
    </submittedName>
</protein>
<dbReference type="InterPro" id="IPR016035">
    <property type="entry name" value="Acyl_Trfase/lysoPLipase"/>
</dbReference>
<feature type="active site" description="Proton donor; for dehydratase activity" evidence="5">
    <location>
        <position position="1043"/>
    </location>
</feature>
<dbReference type="SUPFAM" id="SSF47336">
    <property type="entry name" value="ACP-like"/>
    <property type="match status" value="1"/>
</dbReference>
<dbReference type="PANTHER" id="PTHR43775">
    <property type="entry name" value="FATTY ACID SYNTHASE"/>
    <property type="match status" value="1"/>
</dbReference>
<reference evidence="9 10" key="1">
    <citation type="submission" date="2024-09" db="EMBL/GenBank/DDBJ databases">
        <authorList>
            <person name="Sun Q."/>
            <person name="Mori K."/>
        </authorList>
    </citation>
    <scope>NUCLEOTIDE SEQUENCE [LARGE SCALE GENOMIC DNA]</scope>
    <source>
        <strain evidence="9 10">TBRC 7907</strain>
    </source>
</reference>
<evidence type="ECO:0000313" key="9">
    <source>
        <dbReference type="EMBL" id="MFB9904225.1"/>
    </source>
</evidence>
<organism evidence="9 10">
    <name type="scientific">Allokutzneria oryzae</name>
    <dbReference type="NCBI Taxonomy" id="1378989"/>
    <lineage>
        <taxon>Bacteria</taxon>
        <taxon>Bacillati</taxon>
        <taxon>Actinomycetota</taxon>
        <taxon>Actinomycetes</taxon>
        <taxon>Pseudonocardiales</taxon>
        <taxon>Pseudonocardiaceae</taxon>
        <taxon>Allokutzneria</taxon>
    </lineage>
</organism>
<dbReference type="PROSITE" id="PS50075">
    <property type="entry name" value="CARRIER"/>
    <property type="match status" value="1"/>
</dbReference>
<dbReference type="Pfam" id="PF08659">
    <property type="entry name" value="KR"/>
    <property type="match status" value="1"/>
</dbReference>
<dbReference type="Gene3D" id="3.40.47.10">
    <property type="match status" value="1"/>
</dbReference>
<dbReference type="InterPro" id="IPR049900">
    <property type="entry name" value="PKS_mFAS_DH"/>
</dbReference>
<gene>
    <name evidence="9" type="ORF">ACFFQA_09760</name>
</gene>
<dbReference type="InterPro" id="IPR009081">
    <property type="entry name" value="PP-bd_ACP"/>
</dbReference>
<evidence type="ECO:0000256" key="4">
    <source>
        <dbReference type="ARBA" id="ARBA00023268"/>
    </source>
</evidence>
<evidence type="ECO:0000313" key="10">
    <source>
        <dbReference type="Proteomes" id="UP001589693"/>
    </source>
</evidence>
<evidence type="ECO:0000256" key="2">
    <source>
        <dbReference type="ARBA" id="ARBA00022553"/>
    </source>
</evidence>
<dbReference type="SMART" id="SM00822">
    <property type="entry name" value="PKS_KR"/>
    <property type="match status" value="1"/>
</dbReference>
<dbReference type="Gene3D" id="3.10.129.110">
    <property type="entry name" value="Polyketide synthase dehydratase"/>
    <property type="match status" value="1"/>
</dbReference>
<name>A0ABV5ZTK5_9PSEU</name>
<dbReference type="SMART" id="SM00825">
    <property type="entry name" value="PKS_KS"/>
    <property type="match status" value="1"/>
</dbReference>
<keyword evidence="10" id="KW-1185">Reference proteome</keyword>
<dbReference type="SUPFAM" id="SSF52151">
    <property type="entry name" value="FabD/lysophospholipase-like"/>
    <property type="match status" value="1"/>
</dbReference>
<dbReference type="Proteomes" id="UP001589693">
    <property type="component" value="Unassembled WGS sequence"/>
</dbReference>